<dbReference type="EMBL" id="CP060723">
    <property type="protein sequence ID" value="QNN42385.1"/>
    <property type="molecule type" value="Genomic_DNA"/>
</dbReference>
<accession>A0A7G9QGB0</accession>
<gene>
    <name evidence="1" type="ORF">H9L23_25475</name>
</gene>
<evidence type="ECO:0000313" key="1">
    <source>
        <dbReference type="EMBL" id="QNN42385.1"/>
    </source>
</evidence>
<organism evidence="1 2">
    <name type="scientific">Pedobacter roseus</name>
    <dbReference type="NCBI Taxonomy" id="336820"/>
    <lineage>
        <taxon>Bacteria</taxon>
        <taxon>Pseudomonadati</taxon>
        <taxon>Bacteroidota</taxon>
        <taxon>Sphingobacteriia</taxon>
        <taxon>Sphingobacteriales</taxon>
        <taxon>Sphingobacteriaceae</taxon>
        <taxon>Pedobacter</taxon>
    </lineage>
</organism>
<name>A0A7G9QGB0_9SPHI</name>
<proteinExistence type="predicted"/>
<reference evidence="1 2" key="1">
    <citation type="submission" date="2020-08" db="EMBL/GenBank/DDBJ databases">
        <title>Genome sequence of Pedobacter roseus KACC 11594T.</title>
        <authorList>
            <person name="Hyun D.-W."/>
            <person name="Bae J.-W."/>
        </authorList>
    </citation>
    <scope>NUCLEOTIDE SEQUENCE [LARGE SCALE GENOMIC DNA]</scope>
    <source>
        <strain evidence="1 2">KACC 11594</strain>
    </source>
</reference>
<sequence length="159" mass="17301">MSSKNKISTEITPEQSAAIAAAFEALKTALAPVLLISLTSEERMSTLKMGDKTIAFVNKTLEYATQNPSLIPLYVDLNEAKKDNKLASDIYGIFQQLNTIIRAMEDTGMVAGGEAYEAALIIYHSIKGASRSGIPGTQAIYDDLKQRFPSRGKKIDTII</sequence>
<evidence type="ECO:0000313" key="2">
    <source>
        <dbReference type="Proteomes" id="UP000515806"/>
    </source>
</evidence>
<dbReference type="KEGG" id="proe:H9L23_25475"/>
<dbReference type="AlphaFoldDB" id="A0A7G9QGB0"/>
<dbReference type="RefSeq" id="WP_187592912.1">
    <property type="nucleotide sequence ID" value="NZ_CP060723.1"/>
</dbReference>
<dbReference type="Proteomes" id="UP000515806">
    <property type="component" value="Chromosome"/>
</dbReference>
<keyword evidence="2" id="KW-1185">Reference proteome</keyword>
<protein>
    <submittedName>
        <fullName evidence="1">Uncharacterized protein</fullName>
    </submittedName>
</protein>